<sequence length="226" mass="25028">MTSSPSPSTENQCSDVVTDAANLSKNKDISSEHMEDDEEEDEEGDMDFNHFLKEPPSLEPSSSLNSDIEEFNADVDSSQNHSPVKNVEHSQETVTQAAESVSNKDNRDVLLFYSTHGSESISCGLGMHTAVILGEEVAASKLTIFDLKNRFVMQSKPGQNKVFVANHTSMMDFIILEQMAAFAVIMQKNPGWVGLLQSNILESVGCIWFNRSEAKDCEIVARKYVQ</sequence>
<proteinExistence type="predicted"/>
<reference evidence="2" key="1">
    <citation type="journal article" date="2022" name="Mol. Ecol. Resour.">
        <title>The genomes of chicory, endive, great burdock and yacon provide insights into Asteraceae palaeo-polyploidization history and plant inulin production.</title>
        <authorList>
            <person name="Fan W."/>
            <person name="Wang S."/>
            <person name="Wang H."/>
            <person name="Wang A."/>
            <person name="Jiang F."/>
            <person name="Liu H."/>
            <person name="Zhao H."/>
            <person name="Xu D."/>
            <person name="Zhang Y."/>
        </authorList>
    </citation>
    <scope>NUCLEOTIDE SEQUENCE [LARGE SCALE GENOMIC DNA]</scope>
    <source>
        <strain evidence="2">cv. Punajuju</strain>
    </source>
</reference>
<evidence type="ECO:0000313" key="1">
    <source>
        <dbReference type="EMBL" id="KAI3709923.1"/>
    </source>
</evidence>
<comment type="caution">
    <text evidence="1">The sequence shown here is derived from an EMBL/GenBank/DDBJ whole genome shotgun (WGS) entry which is preliminary data.</text>
</comment>
<gene>
    <name evidence="1" type="ORF">L2E82_39692</name>
</gene>
<accession>A0ACB9AKM6</accession>
<name>A0ACB9AKM6_CICIN</name>
<reference evidence="1 2" key="2">
    <citation type="journal article" date="2022" name="Mol. Ecol. Resour.">
        <title>The genomes of chicory, endive, great burdock and yacon provide insights into Asteraceae paleo-polyploidization history and plant inulin production.</title>
        <authorList>
            <person name="Fan W."/>
            <person name="Wang S."/>
            <person name="Wang H."/>
            <person name="Wang A."/>
            <person name="Jiang F."/>
            <person name="Liu H."/>
            <person name="Zhao H."/>
            <person name="Xu D."/>
            <person name="Zhang Y."/>
        </authorList>
    </citation>
    <scope>NUCLEOTIDE SEQUENCE [LARGE SCALE GENOMIC DNA]</scope>
    <source>
        <strain evidence="2">cv. Punajuju</strain>
        <tissue evidence="1">Leaves</tissue>
    </source>
</reference>
<dbReference type="EMBL" id="CM042015">
    <property type="protein sequence ID" value="KAI3709923.1"/>
    <property type="molecule type" value="Genomic_DNA"/>
</dbReference>
<protein>
    <submittedName>
        <fullName evidence="1">Uncharacterized protein</fullName>
    </submittedName>
</protein>
<dbReference type="Proteomes" id="UP001055811">
    <property type="component" value="Linkage Group LG07"/>
</dbReference>
<evidence type="ECO:0000313" key="2">
    <source>
        <dbReference type="Proteomes" id="UP001055811"/>
    </source>
</evidence>
<keyword evidence="2" id="KW-1185">Reference proteome</keyword>
<organism evidence="1 2">
    <name type="scientific">Cichorium intybus</name>
    <name type="common">Chicory</name>
    <dbReference type="NCBI Taxonomy" id="13427"/>
    <lineage>
        <taxon>Eukaryota</taxon>
        <taxon>Viridiplantae</taxon>
        <taxon>Streptophyta</taxon>
        <taxon>Embryophyta</taxon>
        <taxon>Tracheophyta</taxon>
        <taxon>Spermatophyta</taxon>
        <taxon>Magnoliopsida</taxon>
        <taxon>eudicotyledons</taxon>
        <taxon>Gunneridae</taxon>
        <taxon>Pentapetalae</taxon>
        <taxon>asterids</taxon>
        <taxon>campanulids</taxon>
        <taxon>Asterales</taxon>
        <taxon>Asteraceae</taxon>
        <taxon>Cichorioideae</taxon>
        <taxon>Cichorieae</taxon>
        <taxon>Cichoriinae</taxon>
        <taxon>Cichorium</taxon>
    </lineage>
</organism>